<reference evidence="1 2" key="2">
    <citation type="submission" date="2020-03" db="EMBL/GenBank/DDBJ databases">
        <title>Bacillus aquiflavi sp. nov., isolated from yellow water of strong flavor Chinese baijiu in Yibin region of China.</title>
        <authorList>
            <person name="Xie J."/>
        </authorList>
    </citation>
    <scope>NUCLEOTIDE SEQUENCE [LARGE SCALE GENOMIC DNA]</scope>
    <source>
        <strain evidence="1 2">Gsoil 114</strain>
    </source>
</reference>
<dbReference type="InterPro" id="IPR054224">
    <property type="entry name" value="DUF6944"/>
</dbReference>
<dbReference type="EMBL" id="JAAIWK010000015">
    <property type="protein sequence ID" value="NEY20312.1"/>
    <property type="molecule type" value="Genomic_DNA"/>
</dbReference>
<gene>
    <name evidence="1" type="ORF">G4D61_10125</name>
</gene>
<protein>
    <submittedName>
        <fullName evidence="1">Uncharacterized protein</fullName>
    </submittedName>
</protein>
<evidence type="ECO:0000313" key="2">
    <source>
        <dbReference type="Proteomes" id="UP000476934"/>
    </source>
</evidence>
<sequence>MDNHTKDIFGSFIQAVGTIESAIGSTPIEALSKRLLNNLTVKGNVLQAVGCGLSADAQETISFEKIGDEVQSIGNVTVIIGLLLKLKNQQNKKLVITGNGLQALGALISLTDEFNDRTQSGRNYNIIGNALQSIGNSMQAVSGIYDLQENKGEDAEILDILGSWIQAVGSIFSLVGQVLEERDEAEKHQPE</sequence>
<keyword evidence="2" id="KW-1185">Reference proteome</keyword>
<accession>A0A6M0P6H0</accession>
<dbReference type="RefSeq" id="WP_025728172.1">
    <property type="nucleotide sequence ID" value="NZ_JAAIWK010000015.1"/>
</dbReference>
<dbReference type="AlphaFoldDB" id="A0A6M0P6H0"/>
<proteinExistence type="predicted"/>
<comment type="caution">
    <text evidence="1">The sequence shown here is derived from an EMBL/GenBank/DDBJ whole genome shotgun (WGS) entry which is preliminary data.</text>
</comment>
<evidence type="ECO:0000313" key="1">
    <source>
        <dbReference type="EMBL" id="NEY20312.1"/>
    </source>
</evidence>
<name>A0A6M0P6H0_9BACI</name>
<organism evidence="1 2">
    <name type="scientific">Heyndrickxia ginsengihumi</name>
    <dbReference type="NCBI Taxonomy" id="363870"/>
    <lineage>
        <taxon>Bacteria</taxon>
        <taxon>Bacillati</taxon>
        <taxon>Bacillota</taxon>
        <taxon>Bacilli</taxon>
        <taxon>Bacillales</taxon>
        <taxon>Bacillaceae</taxon>
        <taxon>Heyndrickxia</taxon>
    </lineage>
</organism>
<dbReference type="Proteomes" id="UP000476934">
    <property type="component" value="Unassembled WGS sequence"/>
</dbReference>
<dbReference type="Pfam" id="PF22116">
    <property type="entry name" value="DUF6944"/>
    <property type="match status" value="1"/>
</dbReference>
<reference evidence="1 2" key="1">
    <citation type="submission" date="2020-02" db="EMBL/GenBank/DDBJ databases">
        <authorList>
            <person name="Feng H."/>
        </authorList>
    </citation>
    <scope>NUCLEOTIDE SEQUENCE [LARGE SCALE GENOMIC DNA]</scope>
    <source>
        <strain evidence="1 2">Gsoil 114</strain>
    </source>
</reference>